<dbReference type="EMBL" id="LYXE01000032">
    <property type="protein sequence ID" value="PDW00656.1"/>
    <property type="molecule type" value="Genomic_DNA"/>
</dbReference>
<feature type="domain" description="PPM-type phosphatase" evidence="2">
    <location>
        <begin position="259"/>
        <end position="385"/>
    </location>
</feature>
<evidence type="ECO:0000313" key="3">
    <source>
        <dbReference type="EMBL" id="PDW00656.1"/>
    </source>
</evidence>
<dbReference type="AlphaFoldDB" id="A0A2H3KQH9"/>
<sequence length="430" mass="45216">MLNGFIFGDRGLGASGDTHPLWSLGHALVEPYLVLGTSAVGQLHLGRGWPRDDAFMVRSLGPWVAVAVADGVGSRPLSRYGSTYAVEALSALLVRPFAVSLSEVRTSPRPGLTHPAATGLAPPAAIEDAELKWPLGDKGRDKGRGKGRGKRRGKGIDQLSGLFTKAPGSPPSVVDPPLRDDLQQGGSVGWWLPAGDLVASPDLAMLPTTPVAAQHSPGRPQPTPTSAPVSGTPAASQRATLPNTAATPVEPDLLGVINQAFEQTHLGLRDHAQRLGLELSDLGCTALALLFNRETGCCAVGQVGDGAMLGLRASGEVEELVAAPDPGDGQSVYTLNRPNFQRYLAAKVLQPSQANPFIALYVMTDGLSGDLLYSSQQDTLRNWATAVRGNLLQASSPVQAAAGMLNWLATYQVTGSWDDRTLVVITQRED</sequence>
<proteinExistence type="predicted"/>
<comment type="caution">
    <text evidence="3">The sequence shown here is derived from an EMBL/GenBank/DDBJ whole genome shotgun (WGS) entry which is preliminary data.</text>
</comment>
<reference evidence="3 4" key="1">
    <citation type="submission" date="2016-05" db="EMBL/GenBank/DDBJ databases">
        <authorList>
            <person name="Lavstsen T."/>
            <person name="Jespersen J.S."/>
        </authorList>
    </citation>
    <scope>NUCLEOTIDE SEQUENCE [LARGE SCALE GENOMIC DNA]</scope>
    <source>
        <strain evidence="3 4">B7-9</strain>
    </source>
</reference>
<dbReference type="RefSeq" id="WP_097650873.1">
    <property type="nucleotide sequence ID" value="NZ_LYXE01000032.1"/>
</dbReference>
<protein>
    <recommendedName>
        <fullName evidence="2">PPM-type phosphatase domain-containing protein</fullName>
    </recommendedName>
</protein>
<dbReference type="OrthoDB" id="149533at2"/>
<feature type="region of interest" description="Disordered" evidence="1">
    <location>
        <begin position="210"/>
        <end position="243"/>
    </location>
</feature>
<keyword evidence="4" id="KW-1185">Reference proteome</keyword>
<evidence type="ECO:0000256" key="1">
    <source>
        <dbReference type="SAM" id="MobiDB-lite"/>
    </source>
</evidence>
<feature type="domain" description="PPM-type phosphatase" evidence="2">
    <location>
        <begin position="41"/>
        <end position="95"/>
    </location>
</feature>
<gene>
    <name evidence="3" type="ORF">A9Q02_21605</name>
</gene>
<feature type="region of interest" description="Disordered" evidence="1">
    <location>
        <begin position="131"/>
        <end position="173"/>
    </location>
</feature>
<dbReference type="InterPro" id="IPR036457">
    <property type="entry name" value="PPM-type-like_dom_sf"/>
</dbReference>
<feature type="compositionally biased region" description="Basic and acidic residues" evidence="1">
    <location>
        <begin position="131"/>
        <end position="144"/>
    </location>
</feature>
<dbReference type="InterPro" id="IPR001932">
    <property type="entry name" value="PPM-type_phosphatase-like_dom"/>
</dbReference>
<organism evidence="3 4">
    <name type="scientific">Candidatus Chloroploca asiatica</name>
    <dbReference type="NCBI Taxonomy" id="1506545"/>
    <lineage>
        <taxon>Bacteria</taxon>
        <taxon>Bacillati</taxon>
        <taxon>Chloroflexota</taxon>
        <taxon>Chloroflexia</taxon>
        <taxon>Chloroflexales</taxon>
        <taxon>Chloroflexineae</taxon>
        <taxon>Oscillochloridaceae</taxon>
        <taxon>Candidatus Chloroploca</taxon>
    </lineage>
</organism>
<evidence type="ECO:0000259" key="2">
    <source>
        <dbReference type="Pfam" id="PF13672"/>
    </source>
</evidence>
<dbReference type="Pfam" id="PF13672">
    <property type="entry name" value="PP2C_2"/>
    <property type="match status" value="2"/>
</dbReference>
<evidence type="ECO:0000313" key="4">
    <source>
        <dbReference type="Proteomes" id="UP000220922"/>
    </source>
</evidence>
<dbReference type="SUPFAM" id="SSF81606">
    <property type="entry name" value="PP2C-like"/>
    <property type="match status" value="1"/>
</dbReference>
<feature type="compositionally biased region" description="Polar residues" evidence="1">
    <location>
        <begin position="226"/>
        <end position="243"/>
    </location>
</feature>
<name>A0A2H3KQH9_9CHLR</name>
<dbReference type="Proteomes" id="UP000220922">
    <property type="component" value="Unassembled WGS sequence"/>
</dbReference>
<accession>A0A2H3KQH9</accession>